<proteinExistence type="predicted"/>
<name>A0A0C3ANJ6_9AGAM</name>
<reference evidence="1 2" key="1">
    <citation type="submission" date="2014-04" db="EMBL/GenBank/DDBJ databases">
        <authorList>
            <consortium name="DOE Joint Genome Institute"/>
            <person name="Kuo A."/>
            <person name="Kohler A."/>
            <person name="Nagy L.G."/>
            <person name="Floudas D."/>
            <person name="Copeland A."/>
            <person name="Barry K.W."/>
            <person name="Cichocki N."/>
            <person name="Veneault-Fourrey C."/>
            <person name="LaButti K."/>
            <person name="Lindquist E.A."/>
            <person name="Lipzen A."/>
            <person name="Lundell T."/>
            <person name="Morin E."/>
            <person name="Murat C."/>
            <person name="Sun H."/>
            <person name="Tunlid A."/>
            <person name="Henrissat B."/>
            <person name="Grigoriev I.V."/>
            <person name="Hibbett D.S."/>
            <person name="Martin F."/>
            <person name="Nordberg H.P."/>
            <person name="Cantor M.N."/>
            <person name="Hua S.X."/>
        </authorList>
    </citation>
    <scope>NUCLEOTIDE SEQUENCE [LARGE SCALE GENOMIC DNA]</scope>
    <source>
        <strain evidence="1 2">Foug A</strain>
    </source>
</reference>
<sequence>MHFVTLDGLKATSAQVTQSEEPVRDLRVCFQLSLHGCFGLPNRRLSTCDICPSFNITLFISSCESTSRPLVGKTSYLRVDIGGDAPPLIPGTMTPVSRLSEGTSTCNVGLSSTVIF</sequence>
<accession>A0A0C3ANJ6</accession>
<protein>
    <submittedName>
        <fullName evidence="1">Uncharacterized protein</fullName>
    </submittedName>
</protein>
<evidence type="ECO:0000313" key="2">
    <source>
        <dbReference type="Proteomes" id="UP000053989"/>
    </source>
</evidence>
<dbReference type="InParanoid" id="A0A0C3ANJ6"/>
<dbReference type="Proteomes" id="UP000053989">
    <property type="component" value="Unassembled WGS sequence"/>
</dbReference>
<keyword evidence="2" id="KW-1185">Reference proteome</keyword>
<evidence type="ECO:0000313" key="1">
    <source>
        <dbReference type="EMBL" id="KIM66547.1"/>
    </source>
</evidence>
<dbReference type="AlphaFoldDB" id="A0A0C3ANJ6"/>
<gene>
    <name evidence="1" type="ORF">SCLCIDRAFT_329026</name>
</gene>
<dbReference type="EMBL" id="KN822017">
    <property type="protein sequence ID" value="KIM66547.1"/>
    <property type="molecule type" value="Genomic_DNA"/>
</dbReference>
<organism evidence="1 2">
    <name type="scientific">Scleroderma citrinum Foug A</name>
    <dbReference type="NCBI Taxonomy" id="1036808"/>
    <lineage>
        <taxon>Eukaryota</taxon>
        <taxon>Fungi</taxon>
        <taxon>Dikarya</taxon>
        <taxon>Basidiomycota</taxon>
        <taxon>Agaricomycotina</taxon>
        <taxon>Agaricomycetes</taxon>
        <taxon>Agaricomycetidae</taxon>
        <taxon>Boletales</taxon>
        <taxon>Sclerodermatineae</taxon>
        <taxon>Sclerodermataceae</taxon>
        <taxon>Scleroderma</taxon>
    </lineage>
</organism>
<reference evidence="2" key="2">
    <citation type="submission" date="2015-01" db="EMBL/GenBank/DDBJ databases">
        <title>Evolutionary Origins and Diversification of the Mycorrhizal Mutualists.</title>
        <authorList>
            <consortium name="DOE Joint Genome Institute"/>
            <consortium name="Mycorrhizal Genomics Consortium"/>
            <person name="Kohler A."/>
            <person name="Kuo A."/>
            <person name="Nagy L.G."/>
            <person name="Floudas D."/>
            <person name="Copeland A."/>
            <person name="Barry K.W."/>
            <person name="Cichocki N."/>
            <person name="Veneault-Fourrey C."/>
            <person name="LaButti K."/>
            <person name="Lindquist E.A."/>
            <person name="Lipzen A."/>
            <person name="Lundell T."/>
            <person name="Morin E."/>
            <person name="Murat C."/>
            <person name="Riley R."/>
            <person name="Ohm R."/>
            <person name="Sun H."/>
            <person name="Tunlid A."/>
            <person name="Henrissat B."/>
            <person name="Grigoriev I.V."/>
            <person name="Hibbett D.S."/>
            <person name="Martin F."/>
        </authorList>
    </citation>
    <scope>NUCLEOTIDE SEQUENCE [LARGE SCALE GENOMIC DNA]</scope>
    <source>
        <strain evidence="2">Foug A</strain>
    </source>
</reference>
<dbReference type="HOGENOM" id="CLU_2098263_0_0_1"/>